<dbReference type="Pfam" id="PF13319">
    <property type="entry name" value="DUF4090"/>
    <property type="match status" value="1"/>
</dbReference>
<organism evidence="1 2">
    <name type="scientific">Anabaenopsis circularis NIES-21</name>
    <dbReference type="NCBI Taxonomy" id="1085406"/>
    <lineage>
        <taxon>Bacteria</taxon>
        <taxon>Bacillati</taxon>
        <taxon>Cyanobacteriota</taxon>
        <taxon>Cyanophyceae</taxon>
        <taxon>Nostocales</taxon>
        <taxon>Nodulariaceae</taxon>
        <taxon>Anabaenopsis</taxon>
    </lineage>
</organism>
<dbReference type="Proteomes" id="UP000218287">
    <property type="component" value="Chromosome"/>
</dbReference>
<dbReference type="InterPro" id="IPR025149">
    <property type="entry name" value="DUF4090"/>
</dbReference>
<protein>
    <recommendedName>
        <fullName evidence="3">DUF4090 domain-containing protein</fullName>
    </recommendedName>
</protein>
<evidence type="ECO:0000313" key="1">
    <source>
        <dbReference type="EMBL" id="BAY15531.1"/>
    </source>
</evidence>
<evidence type="ECO:0008006" key="3">
    <source>
        <dbReference type="Google" id="ProtNLM"/>
    </source>
</evidence>
<gene>
    <name evidence="1" type="ORF">NIES21_13480</name>
</gene>
<proteinExistence type="predicted"/>
<dbReference type="AlphaFoldDB" id="A0A1Z4GDD7"/>
<accession>A0A1Z4GDD7</accession>
<dbReference type="EMBL" id="AP018174">
    <property type="protein sequence ID" value="BAY15531.1"/>
    <property type="molecule type" value="Genomic_DNA"/>
</dbReference>
<reference evidence="1 2" key="1">
    <citation type="submission" date="2017-06" db="EMBL/GenBank/DDBJ databases">
        <title>Genome sequencing of cyanobaciteial culture collection at National Institute for Environmental Studies (NIES).</title>
        <authorList>
            <person name="Hirose Y."/>
            <person name="Shimura Y."/>
            <person name="Fujisawa T."/>
            <person name="Nakamura Y."/>
            <person name="Kawachi M."/>
        </authorList>
    </citation>
    <scope>NUCLEOTIDE SEQUENCE [LARGE SCALE GENOMIC DNA]</scope>
    <source>
        <strain evidence="1 2">NIES-21</strain>
    </source>
</reference>
<dbReference type="OrthoDB" id="426046at2"/>
<keyword evidence="2" id="KW-1185">Reference proteome</keyword>
<name>A0A1Z4GDD7_9CYAN</name>
<sequence>MTAETNQVNSSTTGADAIDEAIAQGIDFDGTPIPTAKLDLYHQVMGLEANRQRSGVSNTMRSRIVRIGAKHIPQPELDQKLTEAGFAPLKEKEIAFFYGGK</sequence>
<evidence type="ECO:0000313" key="2">
    <source>
        <dbReference type="Proteomes" id="UP000218287"/>
    </source>
</evidence>